<name>A0ABY7DBB5_MYAAR</name>
<feature type="domain" description="CBF1-interacting co-repressor CIR N-terminal" evidence="2">
    <location>
        <begin position="13"/>
        <end position="49"/>
    </location>
</feature>
<gene>
    <name evidence="3" type="ORF">MAR_006538</name>
</gene>
<dbReference type="EMBL" id="CP111012">
    <property type="protein sequence ID" value="WAQ94067.1"/>
    <property type="molecule type" value="Genomic_DNA"/>
</dbReference>
<dbReference type="PANTHER" id="PTHR13151:SF2">
    <property type="entry name" value="COREPRESSOR INTERACTING WITH RBPJ 1"/>
    <property type="match status" value="1"/>
</dbReference>
<feature type="compositionally biased region" description="Basic residues" evidence="1">
    <location>
        <begin position="203"/>
        <end position="222"/>
    </location>
</feature>
<dbReference type="SMART" id="SM01083">
    <property type="entry name" value="Cir_N"/>
    <property type="match status" value="1"/>
</dbReference>
<feature type="compositionally biased region" description="Basic and acidic residues" evidence="1">
    <location>
        <begin position="314"/>
        <end position="352"/>
    </location>
</feature>
<feature type="compositionally biased region" description="Acidic residues" evidence="1">
    <location>
        <begin position="161"/>
        <end position="170"/>
    </location>
</feature>
<dbReference type="InterPro" id="IPR019339">
    <property type="entry name" value="CIR_N_dom"/>
</dbReference>
<evidence type="ECO:0000256" key="1">
    <source>
        <dbReference type="SAM" id="MobiDB-lite"/>
    </source>
</evidence>
<feature type="compositionally biased region" description="Basic and acidic residues" evidence="1">
    <location>
        <begin position="273"/>
        <end position="306"/>
    </location>
</feature>
<evidence type="ECO:0000313" key="4">
    <source>
        <dbReference type="Proteomes" id="UP001164746"/>
    </source>
</evidence>
<protein>
    <submittedName>
        <fullName evidence="3">CIR1-like protein</fullName>
    </submittedName>
</protein>
<evidence type="ECO:0000259" key="2">
    <source>
        <dbReference type="SMART" id="SM01083"/>
    </source>
</evidence>
<dbReference type="PANTHER" id="PTHR13151">
    <property type="entry name" value="CBF1 INTERACTING COREPRESSOR CIR"/>
    <property type="match status" value="1"/>
</dbReference>
<feature type="compositionally biased region" description="Basic residues" evidence="1">
    <location>
        <begin position="180"/>
        <end position="190"/>
    </location>
</feature>
<dbReference type="Proteomes" id="UP001164746">
    <property type="component" value="Chromosome 1"/>
</dbReference>
<feature type="region of interest" description="Disordered" evidence="1">
    <location>
        <begin position="161"/>
        <end position="403"/>
    </location>
</feature>
<sequence>MGKGFNNYMTKKFFHPSSKDNIKRVWMAQQKAEFDQKKEDEMVAQYRKEQDRDEGEQEVKFEWQRKYNAPREQYAKNDETILDQPFGIEVRNVRCIKCRKWGHVNTDRICPLFGKDLTAEPEQPKTSAYSLLESMRDDGFTLKQSLLGKLSDPKAANEQMLNDEDKDDPEVQFLKSLSSKQKKKLLKKLSKLQQNQAPEGKVEKKKKKKKKNKKKSGKKSKKRDSSDESDSSDEESPPKKLKRKRPQSDSDNSDDIERAPRKNGGIGSKSSIRKQDLKNGERDRERRGDTSRNDDRRDGRIDRSDQIDGNGQRYDGRRDSRRDRHGSDERDRGNEIRKDDRRRGRSRSRDGDNGNIQIYNESGGKVDKSGSRDRQCKDTSDDREVGLETERGTDKGEEMIEGDLGVEIEVEEGKLKKKGKVEVQGGEMIEGGLRVEIEMEEGKLKKKGKVEVQGGEMIEGGLGV</sequence>
<reference evidence="3" key="1">
    <citation type="submission" date="2022-11" db="EMBL/GenBank/DDBJ databases">
        <title>Centuries of genome instability and evolution in soft-shell clam transmissible cancer (bioRxiv).</title>
        <authorList>
            <person name="Hart S.F.M."/>
            <person name="Yonemitsu M.A."/>
            <person name="Giersch R.M."/>
            <person name="Beal B.F."/>
            <person name="Arriagada G."/>
            <person name="Davis B.W."/>
            <person name="Ostrander E.A."/>
            <person name="Goff S.P."/>
            <person name="Metzger M.J."/>
        </authorList>
    </citation>
    <scope>NUCLEOTIDE SEQUENCE</scope>
    <source>
        <strain evidence="3">MELC-2E11</strain>
        <tissue evidence="3">Siphon/mantle</tissue>
    </source>
</reference>
<evidence type="ECO:0000313" key="3">
    <source>
        <dbReference type="EMBL" id="WAQ94067.1"/>
    </source>
</evidence>
<feature type="compositionally biased region" description="Basic and acidic residues" evidence="1">
    <location>
        <begin position="364"/>
        <end position="398"/>
    </location>
</feature>
<accession>A0ABY7DBB5</accession>
<proteinExistence type="predicted"/>
<dbReference type="Pfam" id="PF10197">
    <property type="entry name" value="Cir_N"/>
    <property type="match status" value="1"/>
</dbReference>
<dbReference type="InterPro" id="IPR040014">
    <property type="entry name" value="CIR1"/>
</dbReference>
<keyword evidence="4" id="KW-1185">Reference proteome</keyword>
<organism evidence="3 4">
    <name type="scientific">Mya arenaria</name>
    <name type="common">Soft-shell clam</name>
    <dbReference type="NCBI Taxonomy" id="6604"/>
    <lineage>
        <taxon>Eukaryota</taxon>
        <taxon>Metazoa</taxon>
        <taxon>Spiralia</taxon>
        <taxon>Lophotrochozoa</taxon>
        <taxon>Mollusca</taxon>
        <taxon>Bivalvia</taxon>
        <taxon>Autobranchia</taxon>
        <taxon>Heteroconchia</taxon>
        <taxon>Euheterodonta</taxon>
        <taxon>Imparidentia</taxon>
        <taxon>Neoheterodontei</taxon>
        <taxon>Myida</taxon>
        <taxon>Myoidea</taxon>
        <taxon>Myidae</taxon>
        <taxon>Mya</taxon>
    </lineage>
</organism>